<sequence length="206" mass="22964">MTPPPGTTVTPKGQQRAQRFLDAALEVFTEQGFEAASVNEVVRRAGGSLATLYKLFGSKEGLFIAVIERRAMSVFEPIQDALANDLLPHDGLTRFGRRLLDFLLEPEALALYRLVLNDLHRHPELARRFLDSGPFRTLGELADYLAHQVALKRLVIDDCRLAAGEFTGMLIGDLHIQIMVGQVPTLSRAERLRRVDSAVRRFLTSA</sequence>
<comment type="caution">
    <text evidence="4">The sequence shown here is derived from an EMBL/GenBank/DDBJ whole genome shotgun (WGS) entry which is preliminary data.</text>
</comment>
<dbReference type="SUPFAM" id="SSF46689">
    <property type="entry name" value="Homeodomain-like"/>
    <property type="match status" value="1"/>
</dbReference>
<dbReference type="Gene3D" id="1.10.357.10">
    <property type="entry name" value="Tetracycline Repressor, domain 2"/>
    <property type="match status" value="1"/>
</dbReference>
<dbReference type="Pfam" id="PF00440">
    <property type="entry name" value="TetR_N"/>
    <property type="match status" value="1"/>
</dbReference>
<gene>
    <name evidence="4" type="ORF">QC825_01855</name>
</gene>
<dbReference type="Gene3D" id="1.10.10.60">
    <property type="entry name" value="Homeodomain-like"/>
    <property type="match status" value="1"/>
</dbReference>
<dbReference type="PROSITE" id="PS50977">
    <property type="entry name" value="HTH_TETR_2"/>
    <property type="match status" value="1"/>
</dbReference>
<dbReference type="EMBL" id="JARWAO010000001">
    <property type="protein sequence ID" value="MDR5894816.1"/>
    <property type="molecule type" value="Genomic_DNA"/>
</dbReference>
<dbReference type="PANTHER" id="PTHR30055">
    <property type="entry name" value="HTH-TYPE TRANSCRIPTIONAL REGULATOR RUTR"/>
    <property type="match status" value="1"/>
</dbReference>
<feature type="DNA-binding region" description="H-T-H motif" evidence="2">
    <location>
        <begin position="37"/>
        <end position="56"/>
    </location>
</feature>
<organism evidence="4 5">
    <name type="scientific">Larsenimonas suaedae</name>
    <dbReference type="NCBI Taxonomy" id="1851019"/>
    <lineage>
        <taxon>Bacteria</taxon>
        <taxon>Pseudomonadati</taxon>
        <taxon>Pseudomonadota</taxon>
        <taxon>Gammaproteobacteria</taxon>
        <taxon>Oceanospirillales</taxon>
        <taxon>Halomonadaceae</taxon>
        <taxon>Larsenimonas</taxon>
    </lineage>
</organism>
<evidence type="ECO:0000256" key="1">
    <source>
        <dbReference type="ARBA" id="ARBA00023125"/>
    </source>
</evidence>
<dbReference type="InterPro" id="IPR001647">
    <property type="entry name" value="HTH_TetR"/>
</dbReference>
<dbReference type="InterPro" id="IPR039536">
    <property type="entry name" value="TetR_C_Proteobacteria"/>
</dbReference>
<evidence type="ECO:0000256" key="2">
    <source>
        <dbReference type="PROSITE-ProRule" id="PRU00335"/>
    </source>
</evidence>
<dbReference type="InterPro" id="IPR009057">
    <property type="entry name" value="Homeodomain-like_sf"/>
</dbReference>
<evidence type="ECO:0000259" key="3">
    <source>
        <dbReference type="PROSITE" id="PS50977"/>
    </source>
</evidence>
<dbReference type="PRINTS" id="PR00455">
    <property type="entry name" value="HTHTETR"/>
</dbReference>
<keyword evidence="5" id="KW-1185">Reference proteome</keyword>
<protein>
    <submittedName>
        <fullName evidence="4">TetR/AcrR family transcriptional regulator</fullName>
    </submittedName>
</protein>
<dbReference type="InterPro" id="IPR050109">
    <property type="entry name" value="HTH-type_TetR-like_transc_reg"/>
</dbReference>
<name>A0ABU1GTB9_9GAMM</name>
<dbReference type="Proteomes" id="UP001269375">
    <property type="component" value="Unassembled WGS sequence"/>
</dbReference>
<evidence type="ECO:0000313" key="5">
    <source>
        <dbReference type="Proteomes" id="UP001269375"/>
    </source>
</evidence>
<feature type="domain" description="HTH tetR-type" evidence="3">
    <location>
        <begin position="14"/>
        <end position="74"/>
    </location>
</feature>
<evidence type="ECO:0000313" key="4">
    <source>
        <dbReference type="EMBL" id="MDR5894816.1"/>
    </source>
</evidence>
<reference evidence="4 5" key="1">
    <citation type="submission" date="2023-04" db="EMBL/GenBank/DDBJ databases">
        <title>A long-awaited taxogenomic arrangement of the family Halomonadaceae.</title>
        <authorList>
            <person name="De La Haba R."/>
            <person name="Chuvochina M."/>
            <person name="Wittouck S."/>
            <person name="Arahal D.R."/>
            <person name="Sanchez-Porro C."/>
            <person name="Hugenholtz P."/>
            <person name="Ventosa A."/>
        </authorList>
    </citation>
    <scope>NUCLEOTIDE SEQUENCE [LARGE SCALE GENOMIC DNA]</scope>
    <source>
        <strain evidence="4 5">DSM 22428</strain>
    </source>
</reference>
<keyword evidence="1 2" id="KW-0238">DNA-binding</keyword>
<accession>A0ABU1GTB9</accession>
<dbReference type="Pfam" id="PF14246">
    <property type="entry name" value="TetR_C_7"/>
    <property type="match status" value="1"/>
</dbReference>
<proteinExistence type="predicted"/>
<dbReference type="RefSeq" id="WP_251592880.1">
    <property type="nucleotide sequence ID" value="NZ_JAMLJI010000002.1"/>
</dbReference>
<dbReference type="PANTHER" id="PTHR30055:SF146">
    <property type="entry name" value="HTH-TYPE TRANSCRIPTIONAL DUAL REGULATOR CECR"/>
    <property type="match status" value="1"/>
</dbReference>